<reference evidence="2 3" key="1">
    <citation type="submission" date="2020-08" db="EMBL/GenBank/DDBJ databases">
        <title>Genomic Encyclopedia of Type Strains, Phase III (KMG-III): the genomes of soil and plant-associated and newly described type strains.</title>
        <authorList>
            <person name="Whitman W."/>
        </authorList>
    </citation>
    <scope>NUCLEOTIDE SEQUENCE [LARGE SCALE GENOMIC DNA]</scope>
    <source>
        <strain evidence="2 3">CECT 8640</strain>
    </source>
</reference>
<dbReference type="AlphaFoldDB" id="A0A841CLZ8"/>
<gene>
    <name evidence="2" type="ORF">FHS29_004571</name>
</gene>
<dbReference type="EMBL" id="JACHJN010000007">
    <property type="protein sequence ID" value="MBB5957963.1"/>
    <property type="molecule type" value="Genomic_DNA"/>
</dbReference>
<dbReference type="Pfam" id="PF13115">
    <property type="entry name" value="YtkA"/>
    <property type="match status" value="1"/>
</dbReference>
<accession>A0A841CLZ8</accession>
<protein>
    <recommendedName>
        <fullName evidence="1">YtkA-like domain-containing protein</fullName>
    </recommendedName>
</protein>
<feature type="domain" description="YtkA-like" evidence="1">
    <location>
        <begin position="31"/>
        <end position="110"/>
    </location>
</feature>
<evidence type="ECO:0000313" key="2">
    <source>
        <dbReference type="EMBL" id="MBB5957963.1"/>
    </source>
</evidence>
<keyword evidence="3" id="KW-1185">Reference proteome</keyword>
<dbReference type="InterPro" id="IPR032693">
    <property type="entry name" value="YtkA-like_dom"/>
</dbReference>
<comment type="caution">
    <text evidence="2">The sequence shown here is derived from an EMBL/GenBank/DDBJ whole genome shotgun (WGS) entry which is preliminary data.</text>
</comment>
<dbReference type="Proteomes" id="UP000547510">
    <property type="component" value="Unassembled WGS sequence"/>
</dbReference>
<evidence type="ECO:0000259" key="1">
    <source>
        <dbReference type="Pfam" id="PF13115"/>
    </source>
</evidence>
<dbReference type="RefSeq" id="WP_184693538.1">
    <property type="nucleotide sequence ID" value="NZ_JACHJN010000007.1"/>
</dbReference>
<organism evidence="2 3">
    <name type="scientific">Saccharothrix tamanrassetensis</name>
    <dbReference type="NCBI Taxonomy" id="1051531"/>
    <lineage>
        <taxon>Bacteria</taxon>
        <taxon>Bacillati</taxon>
        <taxon>Actinomycetota</taxon>
        <taxon>Actinomycetes</taxon>
        <taxon>Pseudonocardiales</taxon>
        <taxon>Pseudonocardiaceae</taxon>
        <taxon>Saccharothrix</taxon>
    </lineage>
</organism>
<proteinExistence type="predicted"/>
<name>A0A841CLZ8_9PSEU</name>
<evidence type="ECO:0000313" key="3">
    <source>
        <dbReference type="Proteomes" id="UP000547510"/>
    </source>
</evidence>
<sequence>MKTVLIGLSVAVIGAAAFLMWPRDAPERASAGSESYAVELEVEPRRGPVTATVRVTRHDHAAVDVDEVVIEAVMPSMGHAMPEVVARRRHDRFEADGELFTMTGLWDVSLRLDGETATVRIPVVG</sequence>